<gene>
    <name evidence="1" type="ORF">FIBSPDRAFT_483077</name>
</gene>
<accession>A0A166L129</accession>
<reference evidence="1 2" key="1">
    <citation type="journal article" date="2016" name="Mol. Biol. Evol.">
        <title>Comparative Genomics of Early-Diverging Mushroom-Forming Fungi Provides Insights into the Origins of Lignocellulose Decay Capabilities.</title>
        <authorList>
            <person name="Nagy L.G."/>
            <person name="Riley R."/>
            <person name="Tritt A."/>
            <person name="Adam C."/>
            <person name="Daum C."/>
            <person name="Floudas D."/>
            <person name="Sun H."/>
            <person name="Yadav J.S."/>
            <person name="Pangilinan J."/>
            <person name="Larsson K.H."/>
            <person name="Matsuura K."/>
            <person name="Barry K."/>
            <person name="Labutti K."/>
            <person name="Kuo R."/>
            <person name="Ohm R.A."/>
            <person name="Bhattacharya S.S."/>
            <person name="Shirouzu T."/>
            <person name="Yoshinaga Y."/>
            <person name="Martin F.M."/>
            <person name="Grigoriev I.V."/>
            <person name="Hibbett D.S."/>
        </authorList>
    </citation>
    <scope>NUCLEOTIDE SEQUENCE [LARGE SCALE GENOMIC DNA]</scope>
    <source>
        <strain evidence="1 2">CBS 109695</strain>
    </source>
</reference>
<dbReference type="EMBL" id="KV417539">
    <property type="protein sequence ID" value="KZP22462.1"/>
    <property type="molecule type" value="Genomic_DNA"/>
</dbReference>
<evidence type="ECO:0000313" key="2">
    <source>
        <dbReference type="Proteomes" id="UP000076532"/>
    </source>
</evidence>
<protein>
    <submittedName>
        <fullName evidence="1">Uncharacterized protein</fullName>
    </submittedName>
</protein>
<name>A0A166L129_9AGAM</name>
<sequence>MMKPAYQRVPIPYISRSTSCHHLHCAAKWFSLYGRSASTSTKCVAAILRKRKYHCEFTSIKLINESELESHGLSAKQPFGQVTVIVYISRVHR</sequence>
<keyword evidence="2" id="KW-1185">Reference proteome</keyword>
<organism evidence="1 2">
    <name type="scientific">Athelia psychrophila</name>
    <dbReference type="NCBI Taxonomy" id="1759441"/>
    <lineage>
        <taxon>Eukaryota</taxon>
        <taxon>Fungi</taxon>
        <taxon>Dikarya</taxon>
        <taxon>Basidiomycota</taxon>
        <taxon>Agaricomycotina</taxon>
        <taxon>Agaricomycetes</taxon>
        <taxon>Agaricomycetidae</taxon>
        <taxon>Atheliales</taxon>
        <taxon>Atheliaceae</taxon>
        <taxon>Athelia</taxon>
    </lineage>
</organism>
<dbReference type="Proteomes" id="UP000076532">
    <property type="component" value="Unassembled WGS sequence"/>
</dbReference>
<evidence type="ECO:0000313" key="1">
    <source>
        <dbReference type="EMBL" id="KZP22462.1"/>
    </source>
</evidence>
<dbReference type="AlphaFoldDB" id="A0A166L129"/>
<proteinExistence type="predicted"/>